<organism evidence="1 2">
    <name type="scientific">Saccharibacillus alkalitolerans</name>
    <dbReference type="NCBI Taxonomy" id="2705290"/>
    <lineage>
        <taxon>Bacteria</taxon>
        <taxon>Bacillati</taxon>
        <taxon>Bacillota</taxon>
        <taxon>Bacilli</taxon>
        <taxon>Bacillales</taxon>
        <taxon>Paenibacillaceae</taxon>
        <taxon>Saccharibacillus</taxon>
    </lineage>
</organism>
<sequence>MHENLNQIIDQVRTELLKSPEHIVIGKIKDAAELDESAKIIASDYRKVLNLFDGARCGAIDLWSYADLRQYQFRVSDVEGGPNAWIEIGQVLYEPLLLDRAKGSVYLLNTDREQLRLLADNLQSFLKNDVFGPGYAKLFPDCEHDDWYLFLRKMGLVYLEG</sequence>
<accession>A0ABX0FAF8</accession>
<name>A0ABX0FAF8_9BACL</name>
<dbReference type="Proteomes" id="UP000800303">
    <property type="component" value="Unassembled WGS sequence"/>
</dbReference>
<protein>
    <recommendedName>
        <fullName evidence="3">Knr4/Smi1-like domain-containing protein</fullName>
    </recommendedName>
</protein>
<dbReference type="EMBL" id="JAAFGS010000012">
    <property type="protein sequence ID" value="NGZ77917.1"/>
    <property type="molecule type" value="Genomic_DNA"/>
</dbReference>
<reference evidence="1 2" key="1">
    <citation type="submission" date="2020-01" db="EMBL/GenBank/DDBJ databases">
        <title>Polyphasic characterisation and genomic insights into a novel alkali tolerant bacterium VR-M41.</title>
        <authorList>
            <person name="Vemuluri V.R."/>
        </authorList>
    </citation>
    <scope>NUCLEOTIDE SEQUENCE [LARGE SCALE GENOMIC DNA]</scope>
    <source>
        <strain evidence="1 2">VR-M41</strain>
    </source>
</reference>
<dbReference type="RefSeq" id="WP_166279261.1">
    <property type="nucleotide sequence ID" value="NZ_JAAFGS010000012.1"/>
</dbReference>
<evidence type="ECO:0008006" key="3">
    <source>
        <dbReference type="Google" id="ProtNLM"/>
    </source>
</evidence>
<dbReference type="InterPro" id="IPR037883">
    <property type="entry name" value="Knr4/Smi1-like_sf"/>
</dbReference>
<keyword evidence="2" id="KW-1185">Reference proteome</keyword>
<evidence type="ECO:0000313" key="1">
    <source>
        <dbReference type="EMBL" id="NGZ77917.1"/>
    </source>
</evidence>
<evidence type="ECO:0000313" key="2">
    <source>
        <dbReference type="Proteomes" id="UP000800303"/>
    </source>
</evidence>
<dbReference type="SUPFAM" id="SSF160631">
    <property type="entry name" value="SMI1/KNR4-like"/>
    <property type="match status" value="1"/>
</dbReference>
<comment type="caution">
    <text evidence="1">The sequence shown here is derived from an EMBL/GenBank/DDBJ whole genome shotgun (WGS) entry which is preliminary data.</text>
</comment>
<gene>
    <name evidence="1" type="ORF">GYN08_21725</name>
</gene>
<proteinExistence type="predicted"/>